<dbReference type="Pfam" id="PF13185">
    <property type="entry name" value="GAF_2"/>
    <property type="match status" value="2"/>
</dbReference>
<feature type="region of interest" description="Disordered" evidence="4">
    <location>
        <begin position="535"/>
        <end position="554"/>
    </location>
</feature>
<dbReference type="InterPro" id="IPR050482">
    <property type="entry name" value="Sensor_HK_TwoCompSys"/>
</dbReference>
<evidence type="ECO:0000256" key="1">
    <source>
        <dbReference type="ARBA" id="ARBA00022679"/>
    </source>
</evidence>
<dbReference type="PANTHER" id="PTHR24421">
    <property type="entry name" value="NITRATE/NITRITE SENSOR PROTEIN NARX-RELATED"/>
    <property type="match status" value="1"/>
</dbReference>
<evidence type="ECO:0000256" key="4">
    <source>
        <dbReference type="SAM" id="MobiDB-lite"/>
    </source>
</evidence>
<dbReference type="InterPro" id="IPR036890">
    <property type="entry name" value="HATPase_C_sf"/>
</dbReference>
<dbReference type="InterPro" id="IPR029016">
    <property type="entry name" value="GAF-like_dom_sf"/>
</dbReference>
<dbReference type="CDD" id="cd16917">
    <property type="entry name" value="HATPase_UhpB-NarQ-NarX-like"/>
    <property type="match status" value="1"/>
</dbReference>
<dbReference type="Gene3D" id="3.30.565.10">
    <property type="entry name" value="Histidine kinase-like ATPase, C-terminal domain"/>
    <property type="match status" value="1"/>
</dbReference>
<dbReference type="SMART" id="SM00065">
    <property type="entry name" value="GAF"/>
    <property type="match status" value="2"/>
</dbReference>
<protein>
    <submittedName>
        <fullName evidence="6">Signal transduction histidine kinase</fullName>
    </submittedName>
</protein>
<reference evidence="6 7" key="1">
    <citation type="submission" date="2021-01" db="EMBL/GenBank/DDBJ databases">
        <title>Sequencing the genomes of 1000 actinobacteria strains.</title>
        <authorList>
            <person name="Klenk H.-P."/>
        </authorList>
    </citation>
    <scope>NUCLEOTIDE SEQUENCE [LARGE SCALE GENOMIC DNA]</scope>
    <source>
        <strain evidence="6 7">DSM 18662</strain>
    </source>
</reference>
<evidence type="ECO:0000259" key="5">
    <source>
        <dbReference type="SMART" id="SM00065"/>
    </source>
</evidence>
<dbReference type="PANTHER" id="PTHR24421:SF56">
    <property type="entry name" value="OXYGEN SENSOR HISTIDINE KINASE RESPONSE REGULATOR DOST"/>
    <property type="match status" value="1"/>
</dbReference>
<evidence type="ECO:0000313" key="6">
    <source>
        <dbReference type="EMBL" id="MBM7797673.1"/>
    </source>
</evidence>
<evidence type="ECO:0000256" key="2">
    <source>
        <dbReference type="ARBA" id="ARBA00022777"/>
    </source>
</evidence>
<comment type="caution">
    <text evidence="6">The sequence shown here is derived from an EMBL/GenBank/DDBJ whole genome shotgun (WGS) entry which is preliminary data.</text>
</comment>
<name>A0ABS2RG57_9ACTN</name>
<sequence length="554" mass="60770">MTMLIERAHEMSVSRERLRRLLIANRSIVGELSLPAVLNRVVEVARDIAEATYAALGVLGNDGEVEQFVHLGMDPATVAAIGEPPKGRGVLGAVIQERAPIRIDRIVDDPRYSGFPAGHPTMRSFLGVPIRSKDAVFGNLYLADRVDGGAFTAEDEELVLALAATAGIAIENARLYEESRRRQEWLRASAEITRALFEPNEDDRDLLNRIADSVKRLADADIVTLVLPSPDPAVLQVAVARGIAEAELLGLKYPAERSLVSAAMESGEGILVDSVDALRGWHVHLQQHVPVGPLMTFPLIGSVGARGAIMVGRLRRRQPFDRADLAMAETFASHAAVALEFADARMDQQRIMVLQDRDRIARDLHDHVIQRIFATGLSVQSAAARIQDPSIRQRVEHSVQDLDDTIHQIRTSIFELRDSDAHQGLRSAVLHATDEVSSALGFRPMIRFSGPVDASVDRSLIKDVEAVVREGLTNVAKHAEASWASVSVESVRRQLIITIADNGLGIRDNRRRSGLANLRARAERRGGHLDMLVNKGQDDTDGGTRLRWTTPLPK</sequence>
<keyword evidence="1" id="KW-0808">Transferase</keyword>
<dbReference type="SUPFAM" id="SSF55781">
    <property type="entry name" value="GAF domain-like"/>
    <property type="match status" value="2"/>
</dbReference>
<keyword evidence="3" id="KW-0902">Two-component regulatory system</keyword>
<dbReference type="SUPFAM" id="SSF55874">
    <property type="entry name" value="ATPase domain of HSP90 chaperone/DNA topoisomerase II/histidine kinase"/>
    <property type="match status" value="1"/>
</dbReference>
<keyword evidence="2 6" id="KW-0418">Kinase</keyword>
<proteinExistence type="predicted"/>
<evidence type="ECO:0000313" key="7">
    <source>
        <dbReference type="Proteomes" id="UP000704762"/>
    </source>
</evidence>
<dbReference type="RefSeq" id="WP_204916320.1">
    <property type="nucleotide sequence ID" value="NZ_BAAAQP010000011.1"/>
</dbReference>
<dbReference type="Gene3D" id="1.20.5.1930">
    <property type="match status" value="1"/>
</dbReference>
<dbReference type="EMBL" id="JAFBCF010000001">
    <property type="protein sequence ID" value="MBM7797673.1"/>
    <property type="molecule type" value="Genomic_DNA"/>
</dbReference>
<organism evidence="6 7">
    <name type="scientific">Microlunatus panaciterrae</name>
    <dbReference type="NCBI Taxonomy" id="400768"/>
    <lineage>
        <taxon>Bacteria</taxon>
        <taxon>Bacillati</taxon>
        <taxon>Actinomycetota</taxon>
        <taxon>Actinomycetes</taxon>
        <taxon>Propionibacteriales</taxon>
        <taxon>Propionibacteriaceae</taxon>
        <taxon>Microlunatus</taxon>
    </lineage>
</organism>
<feature type="domain" description="GAF" evidence="5">
    <location>
        <begin position="202"/>
        <end position="349"/>
    </location>
</feature>
<feature type="domain" description="GAF" evidence="5">
    <location>
        <begin position="33"/>
        <end position="180"/>
    </location>
</feature>
<dbReference type="GO" id="GO:0016301">
    <property type="term" value="F:kinase activity"/>
    <property type="evidence" value="ECO:0007669"/>
    <property type="project" value="UniProtKB-KW"/>
</dbReference>
<dbReference type="InterPro" id="IPR003018">
    <property type="entry name" value="GAF"/>
</dbReference>
<keyword evidence="7" id="KW-1185">Reference proteome</keyword>
<gene>
    <name evidence="6" type="ORF">JOE57_000594</name>
</gene>
<dbReference type="Gene3D" id="3.30.450.40">
    <property type="match status" value="2"/>
</dbReference>
<accession>A0ABS2RG57</accession>
<evidence type="ECO:0000256" key="3">
    <source>
        <dbReference type="ARBA" id="ARBA00023012"/>
    </source>
</evidence>
<dbReference type="InterPro" id="IPR011712">
    <property type="entry name" value="Sig_transdc_His_kin_sub3_dim/P"/>
</dbReference>
<dbReference type="Proteomes" id="UP000704762">
    <property type="component" value="Unassembled WGS sequence"/>
</dbReference>
<dbReference type="Pfam" id="PF07730">
    <property type="entry name" value="HisKA_3"/>
    <property type="match status" value="1"/>
</dbReference>